<dbReference type="HOGENOM" id="CLU_097580_0_0_5"/>
<dbReference type="STRING" id="156889.Mmc1_2072"/>
<reference evidence="2 3" key="2">
    <citation type="journal article" date="2012" name="Int. J. Syst. Evol. Microbiol.">
        <title>Magnetococcus marinus gen. nov., sp. nov., a marine, magnetotactic bacterium that represents a novel lineage (Magnetococcaceae fam. nov.; Magnetococcales ord. nov.) at the base of the Alphaproteobacteria.</title>
        <authorList>
            <person name="Bazylinski D.A."/>
            <person name="Williams T.J."/>
            <person name="Lefevre C.T."/>
            <person name="Berg R.J."/>
            <person name="Zhang C.L."/>
            <person name="Bowser S.S."/>
            <person name="Dean A.J."/>
            <person name="Beveridge T.J."/>
        </authorList>
    </citation>
    <scope>NUCLEOTIDE SEQUENCE [LARGE SCALE GENOMIC DNA]</scope>
    <source>
        <strain evidence="3">ATCC BAA-1437 / JCM 17883 / MC-1</strain>
    </source>
</reference>
<evidence type="ECO:0000313" key="3">
    <source>
        <dbReference type="Proteomes" id="UP000002586"/>
    </source>
</evidence>
<dbReference type="eggNOG" id="ENOG503357C">
    <property type="taxonomic scope" value="Bacteria"/>
</dbReference>
<protein>
    <recommendedName>
        <fullName evidence="1">KilA-N DNA-binding domain-containing protein</fullName>
    </recommendedName>
</protein>
<proteinExistence type="predicted"/>
<organism evidence="2 3">
    <name type="scientific">Magnetococcus marinus (strain ATCC BAA-1437 / JCM 17883 / MC-1)</name>
    <dbReference type="NCBI Taxonomy" id="156889"/>
    <lineage>
        <taxon>Bacteria</taxon>
        <taxon>Pseudomonadati</taxon>
        <taxon>Pseudomonadota</taxon>
        <taxon>Magnetococcia</taxon>
        <taxon>Magnetococcales</taxon>
        <taxon>Magnetococcaceae</taxon>
        <taxon>Magnetococcus</taxon>
    </lineage>
</organism>
<keyword evidence="3" id="KW-1185">Reference proteome</keyword>
<dbReference type="AlphaFoldDB" id="A0L9D0"/>
<gene>
    <name evidence="2" type="ordered locus">Mmc1_2072</name>
</gene>
<dbReference type="RefSeq" id="WP_011713701.1">
    <property type="nucleotide sequence ID" value="NC_008576.1"/>
</dbReference>
<dbReference type="EMBL" id="CP000471">
    <property type="protein sequence ID" value="ABK44573.1"/>
    <property type="molecule type" value="Genomic_DNA"/>
</dbReference>
<sequence length="240" mass="27506">MMTIQNEMQMVTVGETALSVIEYKGSRVVTFAMVDQVHQRPEGTAKRNFHDNRPRFEENVDFAKISKDEFRTDLWESFGFSKFASSGILLTQTGYLMLVKSFTDDLAWQVQRELVNRYFQAAPTSTAHQLYLMAKANWEQEQRVNQLAQFQHNQQQQLDAIAQRQSDMDGDTGYMTALAYCRKESIPAPLAYAKQLGIKASEMCRNLAIRMGQVPDERWGSVNSYPIEILRECHQGMKGA</sequence>
<evidence type="ECO:0000313" key="2">
    <source>
        <dbReference type="EMBL" id="ABK44573.1"/>
    </source>
</evidence>
<dbReference type="KEGG" id="mgm:Mmc1_2072"/>
<name>A0L9D0_MAGMM</name>
<dbReference type="Pfam" id="PF10543">
    <property type="entry name" value="ORF6N"/>
    <property type="match status" value="1"/>
</dbReference>
<accession>A0L9D0</accession>
<reference evidence="3" key="1">
    <citation type="journal article" date="2009" name="Appl. Environ. Microbiol.">
        <title>Complete genome sequence of the chemolithoautotrophic marine magnetotactic coccus strain MC-1.</title>
        <authorList>
            <person name="Schubbe S."/>
            <person name="Williams T.J."/>
            <person name="Xie G."/>
            <person name="Kiss H.E."/>
            <person name="Brettin T.S."/>
            <person name="Martinez D."/>
            <person name="Ross C.A."/>
            <person name="Schuler D."/>
            <person name="Cox B.L."/>
            <person name="Nealson K.H."/>
            <person name="Bazylinski D.A."/>
        </authorList>
    </citation>
    <scope>NUCLEOTIDE SEQUENCE [LARGE SCALE GENOMIC DNA]</scope>
    <source>
        <strain evidence="3">ATCC BAA-1437 / JCM 17883 / MC-1</strain>
    </source>
</reference>
<dbReference type="Proteomes" id="UP000002586">
    <property type="component" value="Chromosome"/>
</dbReference>
<dbReference type="InterPro" id="IPR018873">
    <property type="entry name" value="KilA-N_DNA-bd_domain"/>
</dbReference>
<evidence type="ECO:0000259" key="1">
    <source>
        <dbReference type="Pfam" id="PF10543"/>
    </source>
</evidence>
<feature type="domain" description="KilA-N DNA-binding" evidence="1">
    <location>
        <begin position="19"/>
        <end position="101"/>
    </location>
</feature>